<protein>
    <submittedName>
        <fullName evidence="2">Uncharacterized protein</fullName>
    </submittedName>
</protein>
<dbReference type="AlphaFoldDB" id="A0A6A4WA73"/>
<feature type="region of interest" description="Disordered" evidence="1">
    <location>
        <begin position="24"/>
        <end position="54"/>
    </location>
</feature>
<keyword evidence="3" id="KW-1185">Reference proteome</keyword>
<gene>
    <name evidence="2" type="ORF">FJT64_025791</name>
</gene>
<accession>A0A6A4WA73</accession>
<organism evidence="2 3">
    <name type="scientific">Amphibalanus amphitrite</name>
    <name type="common">Striped barnacle</name>
    <name type="synonym">Balanus amphitrite</name>
    <dbReference type="NCBI Taxonomy" id="1232801"/>
    <lineage>
        <taxon>Eukaryota</taxon>
        <taxon>Metazoa</taxon>
        <taxon>Ecdysozoa</taxon>
        <taxon>Arthropoda</taxon>
        <taxon>Crustacea</taxon>
        <taxon>Multicrustacea</taxon>
        <taxon>Cirripedia</taxon>
        <taxon>Thoracica</taxon>
        <taxon>Thoracicalcarea</taxon>
        <taxon>Balanomorpha</taxon>
        <taxon>Balanoidea</taxon>
        <taxon>Balanidae</taxon>
        <taxon>Amphibalaninae</taxon>
        <taxon>Amphibalanus</taxon>
    </lineage>
</organism>
<evidence type="ECO:0000313" key="2">
    <source>
        <dbReference type="EMBL" id="KAF0302109.1"/>
    </source>
</evidence>
<dbReference type="SUPFAM" id="SSF49599">
    <property type="entry name" value="TRAF domain-like"/>
    <property type="match status" value="1"/>
</dbReference>
<dbReference type="InterPro" id="IPR008974">
    <property type="entry name" value="TRAF-like"/>
</dbReference>
<comment type="caution">
    <text evidence="2">The sequence shown here is derived from an EMBL/GenBank/DDBJ whole genome shotgun (WGS) entry which is preliminary data.</text>
</comment>
<dbReference type="EMBL" id="VIIS01001092">
    <property type="protein sequence ID" value="KAF0302109.1"/>
    <property type="molecule type" value="Genomic_DNA"/>
</dbReference>
<evidence type="ECO:0000256" key="1">
    <source>
        <dbReference type="SAM" id="MobiDB-lite"/>
    </source>
</evidence>
<dbReference type="OrthoDB" id="6354193at2759"/>
<proteinExistence type="predicted"/>
<evidence type="ECO:0000313" key="3">
    <source>
        <dbReference type="Proteomes" id="UP000440578"/>
    </source>
</evidence>
<name>A0A6A4WA73_AMPAM</name>
<dbReference type="Gene3D" id="2.60.210.10">
    <property type="entry name" value="Apoptosis, Tumor Necrosis Factor Receptor Associated Protein 2, Chain A"/>
    <property type="match status" value="1"/>
</dbReference>
<feature type="compositionally biased region" description="Polar residues" evidence="1">
    <location>
        <begin position="24"/>
        <end position="35"/>
    </location>
</feature>
<reference evidence="2 3" key="1">
    <citation type="submission" date="2019-07" db="EMBL/GenBank/DDBJ databases">
        <title>Draft genome assembly of a fouling barnacle, Amphibalanus amphitrite (Darwin, 1854): The first reference genome for Thecostraca.</title>
        <authorList>
            <person name="Kim W."/>
        </authorList>
    </citation>
    <scope>NUCLEOTIDE SEQUENCE [LARGE SCALE GENOMIC DNA]</scope>
    <source>
        <strain evidence="2">SNU_AA5</strain>
        <tissue evidence="2">Soma without cirri and trophi</tissue>
    </source>
</reference>
<sequence length="257" mass="28984">MEERFNQKLDDFVAQISSLIRQNIGTEGSPDTSAATGVKENYISPGGAFQPSTSWKAEKAKQHTFGKTKRSHSKHLKHTALQNDKWSRSPLSEAEERRLAVQNLLPGGRHGSSGSTLFKTAPGAALPQRDWPALRTNSTPTAVAWGSSQDGRNFQHKGSRQSAVASRYPELRSYNDTVYYRNGKKIFTYYWKIENFGTMMTGWSPEQSVRSPSFYVYHGGYRMFLRLFPRWNGDSLLVRAALTSGRSVRFGWLRPGQ</sequence>
<dbReference type="Proteomes" id="UP000440578">
    <property type="component" value="Unassembled WGS sequence"/>
</dbReference>